<keyword evidence="3" id="KW-1185">Reference proteome</keyword>
<proteinExistence type="predicted"/>
<dbReference type="InterPro" id="IPR046676">
    <property type="entry name" value="DUF6546"/>
</dbReference>
<dbReference type="EMBL" id="CAUWAG010000006">
    <property type="protein sequence ID" value="CAJ2504328.1"/>
    <property type="molecule type" value="Genomic_DNA"/>
</dbReference>
<accession>A0AAI8VG27</accession>
<gene>
    <name evidence="2" type="ORF">KHLLAP_LOCUS4796</name>
</gene>
<evidence type="ECO:0000259" key="1">
    <source>
        <dbReference type="Pfam" id="PF20183"/>
    </source>
</evidence>
<name>A0AAI8VG27_9PEZI</name>
<dbReference type="Pfam" id="PF20183">
    <property type="entry name" value="DUF6546"/>
    <property type="match status" value="1"/>
</dbReference>
<feature type="domain" description="DUF6546" evidence="1">
    <location>
        <begin position="3"/>
        <end position="75"/>
    </location>
</feature>
<evidence type="ECO:0000313" key="3">
    <source>
        <dbReference type="Proteomes" id="UP001295740"/>
    </source>
</evidence>
<comment type="caution">
    <text evidence="2">The sequence shown here is derived from an EMBL/GenBank/DDBJ whole genome shotgun (WGS) entry which is preliminary data.</text>
</comment>
<organism evidence="2 3">
    <name type="scientific">Anthostomella pinea</name>
    <dbReference type="NCBI Taxonomy" id="933095"/>
    <lineage>
        <taxon>Eukaryota</taxon>
        <taxon>Fungi</taxon>
        <taxon>Dikarya</taxon>
        <taxon>Ascomycota</taxon>
        <taxon>Pezizomycotina</taxon>
        <taxon>Sordariomycetes</taxon>
        <taxon>Xylariomycetidae</taxon>
        <taxon>Xylariales</taxon>
        <taxon>Xylariaceae</taxon>
        <taxon>Anthostomella</taxon>
    </lineage>
</organism>
<sequence>MNQAAAGAAQRMPQLVIMELWDIRKHRLCIFRYDRREARPGILLLSNFEAKFSAQSERRWREVADGHDSRRYLECTEAPIPYPPGGLATGFQYLCLARRMIDDSSRMQITNEYARDFRIWLHTLQPPLQP</sequence>
<dbReference type="Proteomes" id="UP001295740">
    <property type="component" value="Unassembled WGS sequence"/>
</dbReference>
<evidence type="ECO:0000313" key="2">
    <source>
        <dbReference type="EMBL" id="CAJ2504328.1"/>
    </source>
</evidence>
<dbReference type="AlphaFoldDB" id="A0AAI8VG27"/>
<reference evidence="2" key="1">
    <citation type="submission" date="2023-10" db="EMBL/GenBank/DDBJ databases">
        <authorList>
            <person name="Hackl T."/>
        </authorList>
    </citation>
    <scope>NUCLEOTIDE SEQUENCE</scope>
</reference>
<protein>
    <submittedName>
        <fullName evidence="2">Uu.00g117220.m01.CDS01</fullName>
    </submittedName>
</protein>